<keyword evidence="3" id="KW-1185">Reference proteome</keyword>
<keyword evidence="1" id="KW-0732">Signal</keyword>
<gene>
    <name evidence="2" type="ORF">EG028_26980</name>
</gene>
<feature type="chain" id="PRO_5018188946" description="DUF4292 domain-containing protein" evidence="1">
    <location>
        <begin position="24"/>
        <end position="246"/>
    </location>
</feature>
<comment type="caution">
    <text evidence="2">The sequence shown here is derived from an EMBL/GenBank/DDBJ whole genome shotgun (WGS) entry which is preliminary data.</text>
</comment>
<dbReference type="AlphaFoldDB" id="A0A3N4MDB8"/>
<evidence type="ECO:0000313" key="2">
    <source>
        <dbReference type="EMBL" id="RPD38060.1"/>
    </source>
</evidence>
<evidence type="ECO:0000256" key="1">
    <source>
        <dbReference type="SAM" id="SignalP"/>
    </source>
</evidence>
<feature type="signal peptide" evidence="1">
    <location>
        <begin position="1"/>
        <end position="23"/>
    </location>
</feature>
<evidence type="ECO:0000313" key="3">
    <source>
        <dbReference type="Proteomes" id="UP000279089"/>
    </source>
</evidence>
<protein>
    <recommendedName>
        <fullName evidence="4">DUF4292 domain-containing protein</fullName>
    </recommendedName>
</protein>
<dbReference type="EMBL" id="RMBX01000019">
    <property type="protein sequence ID" value="RPD38060.1"/>
    <property type="molecule type" value="Genomic_DNA"/>
</dbReference>
<proteinExistence type="predicted"/>
<dbReference type="Proteomes" id="UP000279089">
    <property type="component" value="Unassembled WGS sequence"/>
</dbReference>
<reference evidence="3" key="1">
    <citation type="submission" date="2018-11" db="EMBL/GenBank/DDBJ databases">
        <title>Chitinophaga lutea sp.nov., isolate from arsenic contaminated soil.</title>
        <authorList>
            <person name="Zong Y."/>
        </authorList>
    </citation>
    <scope>NUCLEOTIDE SEQUENCE [LARGE SCALE GENOMIC DNA]</scope>
    <source>
        <strain evidence="3">YLT18</strain>
    </source>
</reference>
<evidence type="ECO:0008006" key="4">
    <source>
        <dbReference type="Google" id="ProtNLM"/>
    </source>
</evidence>
<accession>A0A3N4MDB8</accession>
<name>A0A3N4MDB8_9BACT</name>
<sequence>MMYRITAITIWMIFSAQGLSAQAIDTVRLFNEIKQVQAMFRDKELAVDMRYTYADENRPQAVLDSLKGNMEVTKAGSRYEMANVLCVSNSRYVIVMFRDDKLMYLSKAFPMAPVDPFQQVRAMISQGSVKSFSTEILPDAKKLLMSFDEQAPCKKIEMETDLEKGYVKSIRYVIRTEMIKGGLGELSSEEGFGEYAVVTVYFEKYRKPDGDTVRFDEHSFFYREGDEIKTTPAYSDYTIFKASTNL</sequence>
<organism evidence="2 3">
    <name type="scientific">Chitinophaga barathri</name>
    <dbReference type="NCBI Taxonomy" id="1647451"/>
    <lineage>
        <taxon>Bacteria</taxon>
        <taxon>Pseudomonadati</taxon>
        <taxon>Bacteroidota</taxon>
        <taxon>Chitinophagia</taxon>
        <taxon>Chitinophagales</taxon>
        <taxon>Chitinophagaceae</taxon>
        <taxon>Chitinophaga</taxon>
    </lineage>
</organism>